<comment type="caution">
    <text evidence="1">The sequence shown here is derived from an EMBL/GenBank/DDBJ whole genome shotgun (WGS) entry which is preliminary data.</text>
</comment>
<dbReference type="RefSeq" id="WP_138895459.1">
    <property type="nucleotide sequence ID" value="NZ_BMVO01000037.1"/>
</dbReference>
<keyword evidence="2" id="KW-1185">Reference proteome</keyword>
<protein>
    <submittedName>
        <fullName evidence="1">Uncharacterized protein</fullName>
    </submittedName>
</protein>
<reference evidence="2" key="1">
    <citation type="journal article" date="2019" name="Int. J. Syst. Evol. Microbiol.">
        <title>The Global Catalogue of Microorganisms (GCM) 10K type strain sequencing project: providing services to taxonomists for standard genome sequencing and annotation.</title>
        <authorList>
            <consortium name="The Broad Institute Genomics Platform"/>
            <consortium name="The Broad Institute Genome Sequencing Center for Infectious Disease"/>
            <person name="Wu L."/>
            <person name="Ma J."/>
        </authorList>
    </citation>
    <scope>NUCLEOTIDE SEQUENCE [LARGE SCALE GENOMIC DNA]</scope>
    <source>
        <strain evidence="2">JCM 4737</strain>
    </source>
</reference>
<gene>
    <name evidence="1" type="ORF">GCM10010346_62380</name>
</gene>
<accession>A0ABQ3EAT8</accession>
<evidence type="ECO:0000313" key="1">
    <source>
        <dbReference type="EMBL" id="GHB30504.1"/>
    </source>
</evidence>
<organism evidence="1 2">
    <name type="scientific">Streptomyces chryseus</name>
    <dbReference type="NCBI Taxonomy" id="68186"/>
    <lineage>
        <taxon>Bacteria</taxon>
        <taxon>Bacillati</taxon>
        <taxon>Actinomycetota</taxon>
        <taxon>Actinomycetes</taxon>
        <taxon>Kitasatosporales</taxon>
        <taxon>Streptomycetaceae</taxon>
        <taxon>Streptomyces</taxon>
    </lineage>
</organism>
<dbReference type="Proteomes" id="UP000599437">
    <property type="component" value="Unassembled WGS sequence"/>
</dbReference>
<sequence>MVTAWSSSRMSRARSSAGPLRMLWVAIALFAFLYAHGVSTEGVTGHLDASGRARSGRQP</sequence>
<name>A0ABQ3EAT8_9ACTN</name>
<evidence type="ECO:0000313" key="2">
    <source>
        <dbReference type="Proteomes" id="UP000599437"/>
    </source>
</evidence>
<proteinExistence type="predicted"/>
<dbReference type="EMBL" id="BMVO01000037">
    <property type="protein sequence ID" value="GHB30504.1"/>
    <property type="molecule type" value="Genomic_DNA"/>
</dbReference>